<dbReference type="RefSeq" id="WP_353439600.1">
    <property type="nucleotide sequence ID" value="NZ_CP099959.1"/>
</dbReference>
<name>A0AAU8A4P2_9BURK</name>
<sequence>MNSLTTSTLAALEEMLQNAKRNASQDCLPVYFEKTYIGNIGRPLIGAVEELLKNGSYPHIQMDITRIILKSAPPAQLSDDLRALANGLHQAGFIPAWRNEEFAWYGPDGHEYFRVERAAFRTFGFRSQAAHINGYTSAGTLWLGRRSESKQIDPGKLDNLSAGGINANETVVQCAIRELWEEAGVPEAIAQQINPTGKLLIHTPHPPHGIHHESLFMFDLELPRNLVPVNHDGEVSRFIEVNLAEAAARILADEFTSDAALVTADFILRRNR</sequence>
<dbReference type="SUPFAM" id="SSF55811">
    <property type="entry name" value="Nudix"/>
    <property type="match status" value="1"/>
</dbReference>
<dbReference type="PROSITE" id="PS00893">
    <property type="entry name" value="NUDIX_BOX"/>
    <property type="match status" value="1"/>
</dbReference>
<keyword evidence="2" id="KW-0378">Hydrolase</keyword>
<evidence type="ECO:0000313" key="4">
    <source>
        <dbReference type="EMBL" id="XCC58374.1"/>
    </source>
</evidence>
<dbReference type="InterPro" id="IPR020084">
    <property type="entry name" value="NUDIX_hydrolase_CS"/>
</dbReference>
<gene>
    <name evidence="4" type="ORF">NKE59_03525</name>
</gene>
<proteinExistence type="predicted"/>
<dbReference type="PROSITE" id="PS51462">
    <property type="entry name" value="NUDIX"/>
    <property type="match status" value="1"/>
</dbReference>
<evidence type="ECO:0000256" key="1">
    <source>
        <dbReference type="ARBA" id="ARBA00001946"/>
    </source>
</evidence>
<feature type="domain" description="Nudix hydrolase" evidence="3">
    <location>
        <begin position="125"/>
        <end position="265"/>
    </location>
</feature>
<reference evidence="4" key="1">
    <citation type="submission" date="2022-06" db="EMBL/GenBank/DDBJ databases">
        <title>New Polynucleobacter species.</title>
        <authorList>
            <person name="Hahn M.W."/>
        </authorList>
    </citation>
    <scope>NUCLEOTIDE SEQUENCE</scope>
    <source>
        <strain evidence="4">UK-FUSCHL-C3</strain>
    </source>
</reference>
<dbReference type="AlphaFoldDB" id="A0AAU8A4P2"/>
<organism evidence="4">
    <name type="scientific">Polynucleobacter sp. UK-FUSCHL-C3</name>
    <dbReference type="NCBI Taxonomy" id="2955208"/>
    <lineage>
        <taxon>Bacteria</taxon>
        <taxon>Pseudomonadati</taxon>
        <taxon>Pseudomonadota</taxon>
        <taxon>Betaproteobacteria</taxon>
        <taxon>Burkholderiales</taxon>
        <taxon>Burkholderiaceae</taxon>
        <taxon>Polynucleobacter</taxon>
    </lineage>
</organism>
<dbReference type="GO" id="GO:0016787">
    <property type="term" value="F:hydrolase activity"/>
    <property type="evidence" value="ECO:0007669"/>
    <property type="project" value="UniProtKB-KW"/>
</dbReference>
<protein>
    <submittedName>
        <fullName evidence="4">NUDIX domain-containing protein</fullName>
    </submittedName>
</protein>
<dbReference type="InterPro" id="IPR000086">
    <property type="entry name" value="NUDIX_hydrolase_dom"/>
</dbReference>
<dbReference type="EMBL" id="CP099959">
    <property type="protein sequence ID" value="XCC58374.1"/>
    <property type="molecule type" value="Genomic_DNA"/>
</dbReference>
<dbReference type="CDD" id="cd03676">
    <property type="entry name" value="NUDIX_Tnr3_like"/>
    <property type="match status" value="1"/>
</dbReference>
<comment type="cofactor">
    <cofactor evidence="1">
        <name>Mg(2+)</name>
        <dbReference type="ChEBI" id="CHEBI:18420"/>
    </cofactor>
</comment>
<dbReference type="Pfam" id="PF00293">
    <property type="entry name" value="NUDIX"/>
    <property type="match status" value="1"/>
</dbReference>
<dbReference type="InterPro" id="IPR015797">
    <property type="entry name" value="NUDIX_hydrolase-like_dom_sf"/>
</dbReference>
<evidence type="ECO:0000259" key="3">
    <source>
        <dbReference type="PROSITE" id="PS51462"/>
    </source>
</evidence>
<dbReference type="Gene3D" id="3.90.79.10">
    <property type="entry name" value="Nucleoside Triphosphate Pyrophosphohydrolase"/>
    <property type="match status" value="1"/>
</dbReference>
<accession>A0AAU8A4P2</accession>
<evidence type="ECO:0000256" key="2">
    <source>
        <dbReference type="ARBA" id="ARBA00022801"/>
    </source>
</evidence>